<reference evidence="2 3" key="2">
    <citation type="submission" date="2016-10" db="EMBL/GenBank/DDBJ databases">
        <authorList>
            <person name="Varghese N."/>
            <person name="Submissions S."/>
        </authorList>
    </citation>
    <scope>NUCLEOTIDE SEQUENCE [LARGE SCALE GENOMIC DNA]</scope>
    <source>
        <strain evidence="2 3">DSM 24802</strain>
    </source>
</reference>
<accession>A0AAN4UTE6</accession>
<sequence length="83" mass="9240">MRASFLTQNTLILKQGEDGTLVAEIRRNARTSQQATYFSLKKECAALQAGVMRRLQQLVGEGAWLKKVVADLTLVEGWFTLVA</sequence>
<gene>
    <name evidence="1" type="ORF">GCM10008024_30250</name>
    <name evidence="2" type="ORF">SAMN05444006_11846</name>
</gene>
<dbReference type="Proteomes" id="UP000634647">
    <property type="component" value="Unassembled WGS sequence"/>
</dbReference>
<dbReference type="AlphaFoldDB" id="A0AAN4UTE6"/>
<keyword evidence="3" id="KW-1185">Reference proteome</keyword>
<evidence type="ECO:0000313" key="1">
    <source>
        <dbReference type="EMBL" id="GHE04172.1"/>
    </source>
</evidence>
<proteinExistence type="predicted"/>
<organism evidence="1 4">
    <name type="scientific">Allgaiera indica</name>
    <dbReference type="NCBI Taxonomy" id="765699"/>
    <lineage>
        <taxon>Bacteria</taxon>
        <taxon>Pseudomonadati</taxon>
        <taxon>Pseudomonadota</taxon>
        <taxon>Alphaproteobacteria</taxon>
        <taxon>Rhodobacterales</taxon>
        <taxon>Paracoccaceae</taxon>
        <taxon>Allgaiera</taxon>
    </lineage>
</organism>
<dbReference type="EMBL" id="FNOB01000018">
    <property type="protein sequence ID" value="SDX50382.1"/>
    <property type="molecule type" value="Genomic_DNA"/>
</dbReference>
<dbReference type="Proteomes" id="UP000199541">
    <property type="component" value="Unassembled WGS sequence"/>
</dbReference>
<dbReference type="EMBL" id="BNAB01000015">
    <property type="protein sequence ID" value="GHE04172.1"/>
    <property type="molecule type" value="Genomic_DNA"/>
</dbReference>
<dbReference type="RefSeq" id="WP_035838004.1">
    <property type="nucleotide sequence ID" value="NZ_BNAB01000015.1"/>
</dbReference>
<name>A0AAN4UTE6_9RHOB</name>
<evidence type="ECO:0000313" key="2">
    <source>
        <dbReference type="EMBL" id="SDX50382.1"/>
    </source>
</evidence>
<reference evidence="1" key="3">
    <citation type="submission" date="2023-06" db="EMBL/GenBank/DDBJ databases">
        <authorList>
            <person name="Sun Q."/>
            <person name="Zhou Y."/>
        </authorList>
    </citation>
    <scope>NUCLEOTIDE SEQUENCE</scope>
    <source>
        <strain evidence="1">CGMCC 1.10859</strain>
    </source>
</reference>
<evidence type="ECO:0000313" key="4">
    <source>
        <dbReference type="Proteomes" id="UP000634647"/>
    </source>
</evidence>
<reference evidence="1" key="1">
    <citation type="journal article" date="2014" name="Int. J. Syst. Evol. Microbiol.">
        <title>Complete genome sequence of Corynebacterium casei LMG S-19264T (=DSM 44701T), isolated from a smear-ripened cheese.</title>
        <authorList>
            <consortium name="US DOE Joint Genome Institute (JGI-PGF)"/>
            <person name="Walter F."/>
            <person name="Albersmeier A."/>
            <person name="Kalinowski J."/>
            <person name="Ruckert C."/>
        </authorList>
    </citation>
    <scope>NUCLEOTIDE SEQUENCE</scope>
    <source>
        <strain evidence="1">CGMCC 1.10859</strain>
    </source>
</reference>
<protein>
    <submittedName>
        <fullName evidence="2">Transposase</fullName>
    </submittedName>
</protein>
<comment type="caution">
    <text evidence="1">The sequence shown here is derived from an EMBL/GenBank/DDBJ whole genome shotgun (WGS) entry which is preliminary data.</text>
</comment>
<evidence type="ECO:0000313" key="3">
    <source>
        <dbReference type="Proteomes" id="UP000199541"/>
    </source>
</evidence>